<feature type="domain" description="HTH tetR-type" evidence="5">
    <location>
        <begin position="19"/>
        <end position="78"/>
    </location>
</feature>
<evidence type="ECO:0000313" key="6">
    <source>
        <dbReference type="EMBL" id="SDH18354.1"/>
    </source>
</evidence>
<proteinExistence type="predicted"/>
<evidence type="ECO:0000256" key="4">
    <source>
        <dbReference type="PROSITE-ProRule" id="PRU00335"/>
    </source>
</evidence>
<dbReference type="InterPro" id="IPR050109">
    <property type="entry name" value="HTH-type_TetR-like_transc_reg"/>
</dbReference>
<keyword evidence="7" id="KW-1185">Reference proteome</keyword>
<keyword evidence="3" id="KW-0804">Transcription</keyword>
<organism evidence="6 7">
    <name type="scientific">Klenkia brasiliensis</name>
    <dbReference type="NCBI Taxonomy" id="333142"/>
    <lineage>
        <taxon>Bacteria</taxon>
        <taxon>Bacillati</taxon>
        <taxon>Actinomycetota</taxon>
        <taxon>Actinomycetes</taxon>
        <taxon>Geodermatophilales</taxon>
        <taxon>Geodermatophilaceae</taxon>
        <taxon>Klenkia</taxon>
    </lineage>
</organism>
<dbReference type="SUPFAM" id="SSF48498">
    <property type="entry name" value="Tetracyclin repressor-like, C-terminal domain"/>
    <property type="match status" value="1"/>
</dbReference>
<name>A0A1G8ABK4_9ACTN</name>
<dbReference type="GO" id="GO:0003700">
    <property type="term" value="F:DNA-binding transcription factor activity"/>
    <property type="evidence" value="ECO:0007669"/>
    <property type="project" value="TreeGrafter"/>
</dbReference>
<evidence type="ECO:0000313" key="7">
    <source>
        <dbReference type="Proteomes" id="UP000198863"/>
    </source>
</evidence>
<gene>
    <name evidence="6" type="ORF">SAMN05660324_0095</name>
</gene>
<dbReference type="PRINTS" id="PR00455">
    <property type="entry name" value="HTHTETR"/>
</dbReference>
<dbReference type="InterPro" id="IPR049445">
    <property type="entry name" value="TetR_SbtR-like_C"/>
</dbReference>
<dbReference type="Gene3D" id="1.10.357.10">
    <property type="entry name" value="Tetracycline Repressor, domain 2"/>
    <property type="match status" value="1"/>
</dbReference>
<dbReference type="PANTHER" id="PTHR30055:SF234">
    <property type="entry name" value="HTH-TYPE TRANSCRIPTIONAL REGULATOR BETI"/>
    <property type="match status" value="1"/>
</dbReference>
<dbReference type="OrthoDB" id="3382616at2"/>
<dbReference type="PANTHER" id="PTHR30055">
    <property type="entry name" value="HTH-TYPE TRANSCRIPTIONAL REGULATOR RUTR"/>
    <property type="match status" value="1"/>
</dbReference>
<evidence type="ECO:0000256" key="1">
    <source>
        <dbReference type="ARBA" id="ARBA00023015"/>
    </source>
</evidence>
<dbReference type="GO" id="GO:0000976">
    <property type="term" value="F:transcription cis-regulatory region binding"/>
    <property type="evidence" value="ECO:0007669"/>
    <property type="project" value="TreeGrafter"/>
</dbReference>
<sequence>MPELRSTAVTASHPRKDQARNRAALIAAGRQVFGTQGVDAPFESVAKQAGLSSASLYRHFPTRDALLIEVYRASLGEQLERHAALTSVDDPWQVLVEHLRWVFDTHFTDELALTRSLAVIPNGLDEELDTIRRSLRDAMVALVDAAKAQGRFREDRWLNDVLLFCAANEALARLGPSARPDSDRLFELLLDSISTRRRIGDGTRPPDPPTMDSVITRFMASS</sequence>
<dbReference type="EMBL" id="FNCF01000011">
    <property type="protein sequence ID" value="SDH18354.1"/>
    <property type="molecule type" value="Genomic_DNA"/>
</dbReference>
<accession>A0A1G8ABK4</accession>
<dbReference type="PROSITE" id="PS50977">
    <property type="entry name" value="HTH_TETR_2"/>
    <property type="match status" value="1"/>
</dbReference>
<keyword evidence="1" id="KW-0805">Transcription regulation</keyword>
<evidence type="ECO:0000256" key="3">
    <source>
        <dbReference type="ARBA" id="ARBA00023163"/>
    </source>
</evidence>
<evidence type="ECO:0000256" key="2">
    <source>
        <dbReference type="ARBA" id="ARBA00023125"/>
    </source>
</evidence>
<dbReference type="Proteomes" id="UP000198863">
    <property type="component" value="Unassembled WGS sequence"/>
</dbReference>
<dbReference type="Pfam" id="PF21597">
    <property type="entry name" value="TetR_C_43"/>
    <property type="match status" value="1"/>
</dbReference>
<dbReference type="InterPro" id="IPR001647">
    <property type="entry name" value="HTH_TetR"/>
</dbReference>
<evidence type="ECO:0000259" key="5">
    <source>
        <dbReference type="PROSITE" id="PS50977"/>
    </source>
</evidence>
<dbReference type="InterPro" id="IPR036271">
    <property type="entry name" value="Tet_transcr_reg_TetR-rel_C_sf"/>
</dbReference>
<feature type="DNA-binding region" description="H-T-H motif" evidence="4">
    <location>
        <begin position="41"/>
        <end position="60"/>
    </location>
</feature>
<protein>
    <submittedName>
        <fullName evidence="6">Transcriptional regulator, TetR family</fullName>
    </submittedName>
</protein>
<reference evidence="7" key="1">
    <citation type="submission" date="2016-10" db="EMBL/GenBank/DDBJ databases">
        <authorList>
            <person name="Varghese N."/>
            <person name="Submissions S."/>
        </authorList>
    </citation>
    <scope>NUCLEOTIDE SEQUENCE [LARGE SCALE GENOMIC DNA]</scope>
    <source>
        <strain evidence="7">DSM 44526</strain>
    </source>
</reference>
<dbReference type="AlphaFoldDB" id="A0A1G8ABK4"/>
<dbReference type="SUPFAM" id="SSF46689">
    <property type="entry name" value="Homeodomain-like"/>
    <property type="match status" value="1"/>
</dbReference>
<dbReference type="InterPro" id="IPR009057">
    <property type="entry name" value="Homeodomain-like_sf"/>
</dbReference>
<keyword evidence="2 4" id="KW-0238">DNA-binding</keyword>
<dbReference type="Pfam" id="PF00440">
    <property type="entry name" value="TetR_N"/>
    <property type="match status" value="1"/>
</dbReference>